<gene>
    <name evidence="3" type="ORF">ASZ90_019731</name>
</gene>
<feature type="domain" description="DHHA1" evidence="2">
    <location>
        <begin position="246"/>
        <end position="308"/>
    </location>
</feature>
<sequence>MDTLENIGRQMSISDDYVIVGHSIPDGDSVGSILALYQALITLGKRVTIIMQDPLSSVYDYLPMVNRFCRPEDIDIIPKNVILLDCSRLDRIGEEALKLMQDRQMTINIDHHQDNDTFGDLNYVDPLASSAAEIIYELLTVMEINISKEIADCLYAGIVMDTGSFMNTNTTSTTMRIAAALLEKGADTDLARNNLLESKPHKEVLLLGLGLKHLEFHHQGKIACMKLPFEEVRDIDALDIHPEGTINYVRSIKGVEVALLFREVSPGLVKIGYRSKNRIDVAALANKLGGGGHKRAAGAQKTGALNEVGRLVIEMVEDVLD</sequence>
<protein>
    <submittedName>
        <fullName evidence="3">3'-to-5' oligoribonuclease a</fullName>
    </submittedName>
</protein>
<dbReference type="Gene3D" id="3.90.1640.10">
    <property type="entry name" value="inorganic pyrophosphatase (n-terminal core)"/>
    <property type="match status" value="1"/>
</dbReference>
<dbReference type="InterPro" id="IPR038763">
    <property type="entry name" value="DHH_sf"/>
</dbReference>
<dbReference type="Pfam" id="PF02272">
    <property type="entry name" value="DHHA1"/>
    <property type="match status" value="1"/>
</dbReference>
<comment type="caution">
    <text evidence="3">The sequence shown here is derived from an EMBL/GenBank/DDBJ whole genome shotgun (WGS) entry which is preliminary data.</text>
</comment>
<evidence type="ECO:0000259" key="1">
    <source>
        <dbReference type="Pfam" id="PF01368"/>
    </source>
</evidence>
<dbReference type="PANTHER" id="PTHR47618">
    <property type="entry name" value="BIFUNCTIONAL OLIGORIBONUCLEASE AND PAP PHOSPHATASE NRNA"/>
    <property type="match status" value="1"/>
</dbReference>
<accession>A0A0W8E2Q8</accession>
<dbReference type="GO" id="GO:0003676">
    <property type="term" value="F:nucleic acid binding"/>
    <property type="evidence" value="ECO:0007669"/>
    <property type="project" value="InterPro"/>
</dbReference>
<feature type="domain" description="DDH" evidence="1">
    <location>
        <begin position="18"/>
        <end position="158"/>
    </location>
</feature>
<evidence type="ECO:0000313" key="3">
    <source>
        <dbReference type="EMBL" id="KUG02891.1"/>
    </source>
</evidence>
<dbReference type="Pfam" id="PF01368">
    <property type="entry name" value="DHH"/>
    <property type="match status" value="1"/>
</dbReference>
<evidence type="ECO:0000259" key="2">
    <source>
        <dbReference type="Pfam" id="PF02272"/>
    </source>
</evidence>
<dbReference type="InterPro" id="IPR003156">
    <property type="entry name" value="DHHA1_dom"/>
</dbReference>
<dbReference type="Gene3D" id="3.10.310.30">
    <property type="match status" value="1"/>
</dbReference>
<proteinExistence type="predicted"/>
<organism evidence="3">
    <name type="scientific">hydrocarbon metagenome</name>
    <dbReference type="NCBI Taxonomy" id="938273"/>
    <lineage>
        <taxon>unclassified sequences</taxon>
        <taxon>metagenomes</taxon>
        <taxon>ecological metagenomes</taxon>
    </lineage>
</organism>
<dbReference type="InterPro" id="IPR051319">
    <property type="entry name" value="Oligoribo/pAp-PDE_c-di-AMP_PDE"/>
</dbReference>
<dbReference type="SUPFAM" id="SSF64182">
    <property type="entry name" value="DHH phosphoesterases"/>
    <property type="match status" value="1"/>
</dbReference>
<dbReference type="PANTHER" id="PTHR47618:SF1">
    <property type="entry name" value="BIFUNCTIONAL OLIGORIBONUCLEASE AND PAP PHOSPHATASE NRNA"/>
    <property type="match status" value="1"/>
</dbReference>
<dbReference type="InterPro" id="IPR001667">
    <property type="entry name" value="DDH_dom"/>
</dbReference>
<name>A0A0W8E2Q8_9ZZZZ</name>
<reference evidence="3" key="1">
    <citation type="journal article" date="2015" name="Proc. Natl. Acad. Sci. U.S.A.">
        <title>Networks of energetic and metabolic interactions define dynamics in microbial communities.</title>
        <authorList>
            <person name="Embree M."/>
            <person name="Liu J.K."/>
            <person name="Al-Bassam M.M."/>
            <person name="Zengler K."/>
        </authorList>
    </citation>
    <scope>NUCLEOTIDE SEQUENCE</scope>
</reference>
<dbReference type="AlphaFoldDB" id="A0A0W8E2Q8"/>
<dbReference type="EMBL" id="LNQE01001902">
    <property type="protein sequence ID" value="KUG02891.1"/>
    <property type="molecule type" value="Genomic_DNA"/>
</dbReference>